<protein>
    <recommendedName>
        <fullName evidence="7">Small-subunit processome Utp12 domain-containing protein</fullName>
    </recommendedName>
</protein>
<feature type="repeat" description="WD" evidence="6">
    <location>
        <begin position="543"/>
        <end position="577"/>
    </location>
</feature>
<evidence type="ECO:0000256" key="2">
    <source>
        <dbReference type="ARBA" id="ARBA00010226"/>
    </source>
</evidence>
<dbReference type="PROSITE" id="PS50294">
    <property type="entry name" value="WD_REPEATS_REGION"/>
    <property type="match status" value="3"/>
</dbReference>
<keyword evidence="3 6" id="KW-0853">WD repeat</keyword>
<evidence type="ECO:0000259" key="7">
    <source>
        <dbReference type="Pfam" id="PF04003"/>
    </source>
</evidence>
<dbReference type="SUPFAM" id="SSF50998">
    <property type="entry name" value="Quinoprotein alcohol dehydrogenase-like"/>
    <property type="match status" value="1"/>
</dbReference>
<dbReference type="Pfam" id="PF04003">
    <property type="entry name" value="Utp12"/>
    <property type="match status" value="1"/>
</dbReference>
<dbReference type="PANTHER" id="PTHR19858:SF0">
    <property type="entry name" value="PERIODIC TRYPTOPHAN PROTEIN 2 HOMOLOG"/>
    <property type="match status" value="1"/>
</dbReference>
<dbReference type="CDD" id="cd00200">
    <property type="entry name" value="WD40"/>
    <property type="match status" value="1"/>
</dbReference>
<dbReference type="InterPro" id="IPR027145">
    <property type="entry name" value="PWP2"/>
</dbReference>
<sequence length="902" mass="100763">MKFAYKFSNLLGTVYRKGNIEFMKDGNTVLSPVGNRVTLFDLKSNNAETLPFTTQCNIACLAIAPDGCTAILIDEEGEASLVSLLSKSILHTHHFRKPIQCIKYSPDGKKFAVTKDNLVLVYHAPGKSRVINPFQLYRTFYGAYGETTSIDWTTDSRAFAVGGKDMNTRVYAAIKCDNLIVYSLGGHKDEIVGCYFEKESLDLYTVSRDGALNVWECDTDLENLHPADEEEVLPYSASVDEIENKDKAPETRSTHTESQNMDVEGKEKILYHRLAKYFFNKEGNFNNVTSTSFHKDTHILVTGFASGSFHIHELPDFNLIHSLSISDHQITSASFNFTGDWLALASSTLGQLLVWDWQSESYIMKQQGHFSNMLCLDYSPDGRYIATGGEDGKIKVWDTSSSFCFVTFSEHSAGVTGVQFTSSGQVIMSASLDGTVRAFDLHRYRNFRTFTSPRPTQFASLAVDSSGELVSAGSKDTFEVFVWSVRTGRLLDLLTGHEAPVVSLSFSSTSSLLASGSWDQTVTLWKIGEEKGARESVDVGHDVMSVSFRPDGGELAVSTLNAEITFWNVQTMTQTGSIDCRHDIGGGRGELDRVSAKTSSFGKSFQTLCYTADGESIIAGGQTKNVCVYHVREGLLMKKFEVTRNLSFDAVEEFLDKRKMTEFGPSAMIEMGEGEEGTAIKLPGVRSGDMSSRFYKPEIRVSCVRFSPTGREWAAVTTEGLLIYSLDANFTFDPFDLDIDITPENIRKEIKNKEYSKSIMMSFRLNQTSLINEVFEQVPVNNIEIISRNLPDVYVEKLLTFIASKLERSPHLHFYLLWCRALLLAHGPALKARAVKVMALMANLQKALTRKAEEVTKVCDNNYYQIEYIKALAIQRRIHKVTEQEVDLKSDDEISVLSMDDT</sequence>
<dbReference type="InterPro" id="IPR011047">
    <property type="entry name" value="Quinoprotein_ADH-like_sf"/>
</dbReference>
<dbReference type="Gene3D" id="2.130.10.10">
    <property type="entry name" value="YVTN repeat-like/Quinoprotein amine dehydrogenase"/>
    <property type="match status" value="3"/>
</dbReference>
<comment type="similarity">
    <text evidence="2">Belongs to the WD repeat PWP2 family.</text>
</comment>
<feature type="repeat" description="WD" evidence="6">
    <location>
        <begin position="408"/>
        <end position="449"/>
    </location>
</feature>
<evidence type="ECO:0000256" key="3">
    <source>
        <dbReference type="ARBA" id="ARBA00022574"/>
    </source>
</evidence>
<dbReference type="Proteomes" id="UP001642483">
    <property type="component" value="Unassembled WGS sequence"/>
</dbReference>
<feature type="repeat" description="WD" evidence="6">
    <location>
        <begin position="184"/>
        <end position="216"/>
    </location>
</feature>
<feature type="domain" description="Small-subunit processome Utp12" evidence="7">
    <location>
        <begin position="766"/>
        <end position="870"/>
    </location>
</feature>
<proteinExistence type="inferred from homology"/>
<evidence type="ECO:0000256" key="5">
    <source>
        <dbReference type="ARBA" id="ARBA00023242"/>
    </source>
</evidence>
<evidence type="ECO:0000256" key="6">
    <source>
        <dbReference type="PROSITE-ProRule" id="PRU00221"/>
    </source>
</evidence>
<reference evidence="8 9" key="1">
    <citation type="submission" date="2024-02" db="EMBL/GenBank/DDBJ databases">
        <authorList>
            <person name="Daric V."/>
            <person name="Darras S."/>
        </authorList>
    </citation>
    <scope>NUCLEOTIDE SEQUENCE [LARGE SCALE GENOMIC DNA]</scope>
</reference>
<dbReference type="PROSITE" id="PS50082">
    <property type="entry name" value="WD_REPEATS_2"/>
    <property type="match status" value="5"/>
</dbReference>
<name>A0ABP0G6U3_CLALP</name>
<dbReference type="PRINTS" id="PR00320">
    <property type="entry name" value="GPROTEINBRPT"/>
</dbReference>
<feature type="repeat" description="WD" evidence="6">
    <location>
        <begin position="494"/>
        <end position="535"/>
    </location>
</feature>
<evidence type="ECO:0000256" key="4">
    <source>
        <dbReference type="ARBA" id="ARBA00022737"/>
    </source>
</evidence>
<dbReference type="PANTHER" id="PTHR19858">
    <property type="entry name" value="WD40 REPEAT PROTEIN"/>
    <property type="match status" value="1"/>
</dbReference>
<evidence type="ECO:0000313" key="8">
    <source>
        <dbReference type="EMBL" id="CAK8686566.1"/>
    </source>
</evidence>
<comment type="subcellular location">
    <subcellularLocation>
        <location evidence="1">Nucleus</location>
        <location evidence="1">Nucleolus</location>
    </subcellularLocation>
</comment>
<dbReference type="InterPro" id="IPR001680">
    <property type="entry name" value="WD40_rpt"/>
</dbReference>
<gene>
    <name evidence="8" type="ORF">CVLEPA_LOCUS18486</name>
</gene>
<dbReference type="Pfam" id="PF00400">
    <property type="entry name" value="WD40"/>
    <property type="match status" value="3"/>
</dbReference>
<dbReference type="SMART" id="SM00320">
    <property type="entry name" value="WD40"/>
    <property type="match status" value="12"/>
</dbReference>
<dbReference type="SUPFAM" id="SSF50978">
    <property type="entry name" value="WD40 repeat-like"/>
    <property type="match status" value="1"/>
</dbReference>
<keyword evidence="5" id="KW-0539">Nucleus</keyword>
<dbReference type="InterPro" id="IPR007148">
    <property type="entry name" value="SSU_processome_Utp12"/>
</dbReference>
<organism evidence="8 9">
    <name type="scientific">Clavelina lepadiformis</name>
    <name type="common">Light-bulb sea squirt</name>
    <name type="synonym">Ascidia lepadiformis</name>
    <dbReference type="NCBI Taxonomy" id="159417"/>
    <lineage>
        <taxon>Eukaryota</taxon>
        <taxon>Metazoa</taxon>
        <taxon>Chordata</taxon>
        <taxon>Tunicata</taxon>
        <taxon>Ascidiacea</taxon>
        <taxon>Aplousobranchia</taxon>
        <taxon>Clavelinidae</taxon>
        <taxon>Clavelina</taxon>
    </lineage>
</organism>
<evidence type="ECO:0000256" key="1">
    <source>
        <dbReference type="ARBA" id="ARBA00004604"/>
    </source>
</evidence>
<dbReference type="InterPro" id="IPR019775">
    <property type="entry name" value="WD40_repeat_CS"/>
</dbReference>
<accession>A0ABP0G6U3</accession>
<feature type="repeat" description="WD" evidence="6">
    <location>
        <begin position="366"/>
        <end position="407"/>
    </location>
</feature>
<dbReference type="PROSITE" id="PS00678">
    <property type="entry name" value="WD_REPEATS_1"/>
    <property type="match status" value="1"/>
</dbReference>
<evidence type="ECO:0000313" key="9">
    <source>
        <dbReference type="Proteomes" id="UP001642483"/>
    </source>
</evidence>
<dbReference type="InterPro" id="IPR020472">
    <property type="entry name" value="WD40_PAC1"/>
</dbReference>
<keyword evidence="9" id="KW-1185">Reference proteome</keyword>
<dbReference type="EMBL" id="CAWYQH010000102">
    <property type="protein sequence ID" value="CAK8686566.1"/>
    <property type="molecule type" value="Genomic_DNA"/>
</dbReference>
<dbReference type="InterPro" id="IPR015943">
    <property type="entry name" value="WD40/YVTN_repeat-like_dom_sf"/>
</dbReference>
<keyword evidence="4" id="KW-0677">Repeat</keyword>
<dbReference type="InterPro" id="IPR036322">
    <property type="entry name" value="WD40_repeat_dom_sf"/>
</dbReference>
<comment type="caution">
    <text evidence="8">The sequence shown here is derived from an EMBL/GenBank/DDBJ whole genome shotgun (WGS) entry which is preliminary data.</text>
</comment>